<organism evidence="3">
    <name type="scientific">Anopheles darlingi</name>
    <name type="common">Mosquito</name>
    <dbReference type="NCBI Taxonomy" id="43151"/>
    <lineage>
        <taxon>Eukaryota</taxon>
        <taxon>Metazoa</taxon>
        <taxon>Ecdysozoa</taxon>
        <taxon>Arthropoda</taxon>
        <taxon>Hexapoda</taxon>
        <taxon>Insecta</taxon>
        <taxon>Pterygota</taxon>
        <taxon>Neoptera</taxon>
        <taxon>Endopterygota</taxon>
        <taxon>Diptera</taxon>
        <taxon>Nematocera</taxon>
        <taxon>Culicoidea</taxon>
        <taxon>Culicidae</taxon>
        <taxon>Anophelinae</taxon>
        <taxon>Anopheles</taxon>
    </lineage>
</organism>
<evidence type="ECO:0000256" key="2">
    <source>
        <dbReference type="SAM" id="SignalP"/>
    </source>
</evidence>
<feature type="region of interest" description="Disordered" evidence="1">
    <location>
        <begin position="104"/>
        <end position="124"/>
    </location>
</feature>
<feature type="compositionally biased region" description="Basic and acidic residues" evidence="1">
    <location>
        <begin position="104"/>
        <end position="118"/>
    </location>
</feature>
<evidence type="ECO:0000313" key="3">
    <source>
        <dbReference type="EMBL" id="MBW73057.1"/>
    </source>
</evidence>
<name>A0A2M4D683_ANODA</name>
<sequence>MGQANGRPFFSLSLFFIACAETTVQWQPRRTAIRTSESCKRCGYFLIILFPAQFTSINTQTDPGGGGYRCGLRVNLTPDCTLKDPASSSREEPANQPALLEWFRDERSEEKENWDTECQKLGLS</sequence>
<dbReference type="PROSITE" id="PS51257">
    <property type="entry name" value="PROKAR_LIPOPROTEIN"/>
    <property type="match status" value="1"/>
</dbReference>
<keyword evidence="2" id="KW-0732">Signal</keyword>
<dbReference type="EMBL" id="GGFL01008879">
    <property type="protein sequence ID" value="MBW73057.1"/>
    <property type="molecule type" value="Transcribed_RNA"/>
</dbReference>
<feature type="chain" id="PRO_5014623761" evidence="2">
    <location>
        <begin position="27"/>
        <end position="124"/>
    </location>
</feature>
<reference evidence="3" key="1">
    <citation type="submission" date="2018-01" db="EMBL/GenBank/DDBJ databases">
        <title>An insight into the sialome of Amazonian anophelines.</title>
        <authorList>
            <person name="Ribeiro J.M."/>
            <person name="Scarpassa V."/>
            <person name="Calvo E."/>
        </authorList>
    </citation>
    <scope>NUCLEOTIDE SEQUENCE</scope>
</reference>
<accession>A0A2M4D683</accession>
<protein>
    <submittedName>
        <fullName evidence="3">Putative secreted protein</fullName>
    </submittedName>
</protein>
<dbReference type="AlphaFoldDB" id="A0A2M4D683"/>
<proteinExistence type="predicted"/>
<feature type="signal peptide" evidence="2">
    <location>
        <begin position="1"/>
        <end position="26"/>
    </location>
</feature>
<evidence type="ECO:0000256" key="1">
    <source>
        <dbReference type="SAM" id="MobiDB-lite"/>
    </source>
</evidence>